<accession>A0A1M5VJE7</accession>
<feature type="transmembrane region" description="Helical" evidence="1">
    <location>
        <begin position="324"/>
        <end position="343"/>
    </location>
</feature>
<dbReference type="AlphaFoldDB" id="A0A1M5VJE7"/>
<dbReference type="Proteomes" id="UP000183995">
    <property type="component" value="Unassembled WGS sequence"/>
</dbReference>
<dbReference type="STRING" id="1123282.SAMN02745823_00860"/>
<sequence>MSEPNENALNPQPENHYLQPAPAAVPKLPPLAADRRDGYFAIFAFVLGYLFSRWVLGTVQGWGTAVFTTVYLASVLAYLLVKDVRLPKSSWFWFAVTLLTGWSFAFWDNTGLMPLRNLFLSCAAVYWVAAATNVQIGGKTGNLLLLDGINSVLLIPFRNFANQYRALGALRGKRERDLKKALPVLLGIILALLVLLVVTPQLLRADSGGFNNLLKDVTGLFKFDTSKVLEFLFYCLLAVPTAAYLFGLVSGSAARRATDTIKADKTAKAVAALRILAPVTIYTVLGTACALYVLFIACQVPYFFSAFSGVRPDGWLSYSDYARQGFFELCRLSAINLAMLLAANILSKKPREESAVLKVFNIALSLITLLLIATAMSKMALYIGAFGLTILRILPCVFMLLLAVVCVAVVLLQRMRFSIARVSLAAGAVLFAALCLVNVDGIIVRYNTERYLAGTLATYDSAILYRSGPAGVRPALEVYETTKDAALKNEIESYLVFEKEKTTAYRGTFRHTVEKERTWEALQDIKLPHYGEPREAGI</sequence>
<protein>
    <submittedName>
        <fullName evidence="2">Uncharacterized protein</fullName>
    </submittedName>
</protein>
<dbReference type="Pfam" id="PF13687">
    <property type="entry name" value="DUF4153"/>
    <property type="match status" value="1"/>
</dbReference>
<feature type="transmembrane region" description="Helical" evidence="1">
    <location>
        <begin position="62"/>
        <end position="81"/>
    </location>
</feature>
<evidence type="ECO:0000313" key="3">
    <source>
        <dbReference type="Proteomes" id="UP000183995"/>
    </source>
</evidence>
<dbReference type="InterPro" id="IPR025291">
    <property type="entry name" value="DUF4153"/>
</dbReference>
<dbReference type="OrthoDB" id="9767931at2"/>
<feature type="transmembrane region" description="Helical" evidence="1">
    <location>
        <begin position="231"/>
        <end position="254"/>
    </location>
</feature>
<evidence type="ECO:0000256" key="1">
    <source>
        <dbReference type="SAM" id="Phobius"/>
    </source>
</evidence>
<dbReference type="RefSeq" id="WP_073076424.1">
    <property type="nucleotide sequence ID" value="NZ_FQXV01000002.1"/>
</dbReference>
<feature type="transmembrane region" description="Helical" evidence="1">
    <location>
        <begin position="275"/>
        <end position="304"/>
    </location>
</feature>
<proteinExistence type="predicted"/>
<organism evidence="2 3">
    <name type="scientific">Sporobacter termitidis DSM 10068</name>
    <dbReference type="NCBI Taxonomy" id="1123282"/>
    <lineage>
        <taxon>Bacteria</taxon>
        <taxon>Bacillati</taxon>
        <taxon>Bacillota</taxon>
        <taxon>Clostridia</taxon>
        <taxon>Eubacteriales</taxon>
        <taxon>Oscillospiraceae</taxon>
        <taxon>Sporobacter</taxon>
    </lineage>
</organism>
<keyword evidence="1" id="KW-0472">Membrane</keyword>
<feature type="transmembrane region" description="Helical" evidence="1">
    <location>
        <begin position="379"/>
        <end position="412"/>
    </location>
</feature>
<reference evidence="2 3" key="1">
    <citation type="submission" date="2016-11" db="EMBL/GenBank/DDBJ databases">
        <authorList>
            <person name="Jaros S."/>
            <person name="Januszkiewicz K."/>
            <person name="Wedrychowicz H."/>
        </authorList>
    </citation>
    <scope>NUCLEOTIDE SEQUENCE [LARGE SCALE GENOMIC DNA]</scope>
    <source>
        <strain evidence="2 3">DSM 10068</strain>
    </source>
</reference>
<dbReference type="EMBL" id="FQXV01000002">
    <property type="protein sequence ID" value="SHH75325.1"/>
    <property type="molecule type" value="Genomic_DNA"/>
</dbReference>
<feature type="transmembrane region" description="Helical" evidence="1">
    <location>
        <begin position="355"/>
        <end position="373"/>
    </location>
</feature>
<keyword evidence="1" id="KW-1133">Transmembrane helix</keyword>
<feature type="transmembrane region" description="Helical" evidence="1">
    <location>
        <begin position="424"/>
        <end position="444"/>
    </location>
</feature>
<keyword evidence="3" id="KW-1185">Reference proteome</keyword>
<name>A0A1M5VJE7_9FIRM</name>
<evidence type="ECO:0000313" key="2">
    <source>
        <dbReference type="EMBL" id="SHH75325.1"/>
    </source>
</evidence>
<gene>
    <name evidence="2" type="ORF">SAMN02745823_00860</name>
</gene>
<feature type="transmembrane region" description="Helical" evidence="1">
    <location>
        <begin position="90"/>
        <end position="107"/>
    </location>
</feature>
<feature type="transmembrane region" description="Helical" evidence="1">
    <location>
        <begin position="38"/>
        <end position="56"/>
    </location>
</feature>
<feature type="transmembrane region" description="Helical" evidence="1">
    <location>
        <begin position="182"/>
        <end position="203"/>
    </location>
</feature>
<keyword evidence="1" id="KW-0812">Transmembrane</keyword>